<keyword evidence="2" id="KW-1185">Reference proteome</keyword>
<evidence type="ECO:0000313" key="2">
    <source>
        <dbReference type="Proteomes" id="UP000256379"/>
    </source>
</evidence>
<dbReference type="EMBL" id="NXLQ01000045">
    <property type="protein sequence ID" value="RDU61627.1"/>
    <property type="molecule type" value="Genomic_DNA"/>
</dbReference>
<proteinExistence type="predicted"/>
<dbReference type="Proteomes" id="UP000256379">
    <property type="component" value="Unassembled WGS sequence"/>
</dbReference>
<comment type="caution">
    <text evidence="1">The sequence shown here is derived from an EMBL/GenBank/DDBJ whole genome shotgun (WGS) entry which is preliminary data.</text>
</comment>
<reference evidence="1 2" key="1">
    <citation type="submission" date="2018-04" db="EMBL/GenBank/DDBJ databases">
        <title>Novel Campyloabacter and Helicobacter Species and Strains.</title>
        <authorList>
            <person name="Mannion A.J."/>
            <person name="Shen Z."/>
            <person name="Fox J.G."/>
        </authorList>
    </citation>
    <scope>NUCLEOTIDE SEQUENCE [LARGE SCALE GENOMIC DNA]</scope>
    <source>
        <strain evidence="1 2">MIT 17-337</strain>
    </source>
</reference>
<sequence length="39" mass="4411">MSFHALRVGDEVIISYLENDIDKPYISSSLYNVSNPPLI</sequence>
<dbReference type="Gene3D" id="2.40.50.230">
    <property type="entry name" value="Gp5 N-terminal domain"/>
    <property type="match status" value="1"/>
</dbReference>
<dbReference type="InterPro" id="IPR037026">
    <property type="entry name" value="Vgr_OB-fold_dom_sf"/>
</dbReference>
<protein>
    <submittedName>
        <fullName evidence="1">VgrG protein</fullName>
    </submittedName>
</protein>
<name>A0A3D8I928_9HELI</name>
<organism evidence="1 2">
    <name type="scientific">Helicobacter didelphidarum</name>
    <dbReference type="NCBI Taxonomy" id="2040648"/>
    <lineage>
        <taxon>Bacteria</taxon>
        <taxon>Pseudomonadati</taxon>
        <taxon>Campylobacterota</taxon>
        <taxon>Epsilonproteobacteria</taxon>
        <taxon>Campylobacterales</taxon>
        <taxon>Helicobacteraceae</taxon>
        <taxon>Helicobacter</taxon>
    </lineage>
</organism>
<dbReference type="AlphaFoldDB" id="A0A3D8I928"/>
<dbReference type="SUPFAM" id="SSF69255">
    <property type="entry name" value="gp5 N-terminal domain-like"/>
    <property type="match status" value="1"/>
</dbReference>
<accession>A0A3D8I928</accession>
<gene>
    <name evidence="1" type="ORF">CQA53_09870</name>
</gene>
<evidence type="ECO:0000313" key="1">
    <source>
        <dbReference type="EMBL" id="RDU61627.1"/>
    </source>
</evidence>
<feature type="non-terminal residue" evidence="1">
    <location>
        <position position="39"/>
    </location>
</feature>